<dbReference type="AlphaFoldDB" id="A0A4V1LSU1"/>
<dbReference type="RefSeq" id="WP_129122722.1">
    <property type="nucleotide sequence ID" value="NZ_PEIB01000015.1"/>
</dbReference>
<protein>
    <recommendedName>
        <fullName evidence="8">Putative hemin import ATP-binding protein HrtA</fullName>
    </recommendedName>
</protein>
<evidence type="ECO:0000256" key="6">
    <source>
        <dbReference type="ARBA" id="ARBA00023136"/>
    </source>
</evidence>
<dbReference type="SMART" id="SM00382">
    <property type="entry name" value="AAA"/>
    <property type="match status" value="1"/>
</dbReference>
<dbReference type="PANTHER" id="PTHR24220">
    <property type="entry name" value="IMPORT ATP-BINDING PROTEIN"/>
    <property type="match status" value="1"/>
</dbReference>
<dbReference type="SUPFAM" id="SSF52540">
    <property type="entry name" value="P-loop containing nucleoside triphosphate hydrolases"/>
    <property type="match status" value="1"/>
</dbReference>
<dbReference type="InterPro" id="IPR003593">
    <property type="entry name" value="AAA+_ATPase"/>
</dbReference>
<comment type="similarity">
    <text evidence="7">Belongs to the ABC transporter superfamily. HrtA family.</text>
</comment>
<keyword evidence="4" id="KW-0547">Nucleotide-binding</keyword>
<evidence type="ECO:0000256" key="4">
    <source>
        <dbReference type="ARBA" id="ARBA00022741"/>
    </source>
</evidence>
<reference evidence="11 12" key="1">
    <citation type="submission" date="2017-10" db="EMBL/GenBank/DDBJ databases">
        <title>Nyctiphanis sp. nov., isolated from the stomach of the euphausiid Nyctiphanes simplex (Hansen, 1911) in the Gulf of California.</title>
        <authorList>
            <person name="Gomez-Gil B."/>
            <person name="Aguilar-Mendez M."/>
            <person name="Lopez-Cortes A."/>
            <person name="Gomez-Gutierrez J."/>
            <person name="Roque A."/>
            <person name="Lang E."/>
            <person name="Gonzalez-Castillo A."/>
        </authorList>
    </citation>
    <scope>NUCLEOTIDE SEQUENCE [LARGE SCALE GENOMIC DNA]</scope>
    <source>
        <strain evidence="11 12">CAIM 600</strain>
    </source>
</reference>
<keyword evidence="6" id="KW-0472">Membrane</keyword>
<organism evidence="11 12">
    <name type="scientific">Veronia nyctiphanis</name>
    <dbReference type="NCBI Taxonomy" id="1278244"/>
    <lineage>
        <taxon>Bacteria</taxon>
        <taxon>Pseudomonadati</taxon>
        <taxon>Pseudomonadota</taxon>
        <taxon>Gammaproteobacteria</taxon>
        <taxon>Vibrionales</taxon>
        <taxon>Vibrionaceae</taxon>
        <taxon>Veronia</taxon>
    </lineage>
</organism>
<evidence type="ECO:0000256" key="7">
    <source>
        <dbReference type="ARBA" id="ARBA00024359"/>
    </source>
</evidence>
<evidence type="ECO:0000256" key="9">
    <source>
        <dbReference type="ARBA" id="ARBA00024721"/>
    </source>
</evidence>
<dbReference type="Proteomes" id="UP000290287">
    <property type="component" value="Unassembled WGS sequence"/>
</dbReference>
<dbReference type="GO" id="GO:0005524">
    <property type="term" value="F:ATP binding"/>
    <property type="evidence" value="ECO:0007669"/>
    <property type="project" value="UniProtKB-KW"/>
</dbReference>
<keyword evidence="5" id="KW-0067">ATP-binding</keyword>
<comment type="function">
    <text evidence="9">Part of the ABC transporter complex hrt involved in hemin import. Responsible for energy coupling to the transport system.</text>
</comment>
<evidence type="ECO:0000313" key="12">
    <source>
        <dbReference type="Proteomes" id="UP000290287"/>
    </source>
</evidence>
<name>A0A4V1LSU1_9GAMM</name>
<feature type="domain" description="ABC transporter" evidence="10">
    <location>
        <begin position="7"/>
        <end position="240"/>
    </location>
</feature>
<comment type="subunit">
    <text evidence="2">The complex is composed of two ATP-binding proteins (HrtA), two transmembrane proteins (HrtB) and a solute-binding protein.</text>
</comment>
<evidence type="ECO:0000256" key="1">
    <source>
        <dbReference type="ARBA" id="ARBA00004236"/>
    </source>
</evidence>
<dbReference type="PROSITE" id="PS50893">
    <property type="entry name" value="ABC_TRANSPORTER_2"/>
    <property type="match status" value="1"/>
</dbReference>
<keyword evidence="3" id="KW-1003">Cell membrane</keyword>
<comment type="caution">
    <text evidence="11">The sequence shown here is derived from an EMBL/GenBank/DDBJ whole genome shotgun (WGS) entry which is preliminary data.</text>
</comment>
<evidence type="ECO:0000259" key="10">
    <source>
        <dbReference type="PROSITE" id="PS50893"/>
    </source>
</evidence>
<evidence type="ECO:0000256" key="2">
    <source>
        <dbReference type="ARBA" id="ARBA00011131"/>
    </source>
</evidence>
<gene>
    <name evidence="11" type="ORF">CS022_13605</name>
</gene>
<dbReference type="Gene3D" id="3.40.50.300">
    <property type="entry name" value="P-loop containing nucleotide triphosphate hydrolases"/>
    <property type="match status" value="1"/>
</dbReference>
<keyword evidence="12" id="KW-1185">Reference proteome</keyword>
<dbReference type="InterPro" id="IPR015854">
    <property type="entry name" value="ABC_transpr_LolD-like"/>
</dbReference>
<dbReference type="OrthoDB" id="5675710at2"/>
<comment type="subcellular location">
    <subcellularLocation>
        <location evidence="1">Cell membrane</location>
    </subcellularLocation>
</comment>
<dbReference type="InterPro" id="IPR027417">
    <property type="entry name" value="P-loop_NTPase"/>
</dbReference>
<sequence length="240" mass="26756">MPSKLIITDAEIKLGDSDSKITIRIPKFELRQNEIVAVIGSNGCGKSTLLDMIAMLYKPDEIGEFNYTFRNDEYSHVEQLDNEEISKIRRNNIAYILQNGGLLEFLTLKQNISLVKKLKKGKQANFDQVISELGIGTYINKKPMELSGGQRQKGAIARALIQEPDIILADEPTSAMDTISAINLMTSLTNRVKCSDSSLIIVSHDLSLVNDYANRVYRFCVSQVNGETLSVLNEEACHRG</sequence>
<dbReference type="Pfam" id="PF00005">
    <property type="entry name" value="ABC_tran"/>
    <property type="match status" value="1"/>
</dbReference>
<evidence type="ECO:0000256" key="3">
    <source>
        <dbReference type="ARBA" id="ARBA00022475"/>
    </source>
</evidence>
<dbReference type="GO" id="GO:0005886">
    <property type="term" value="C:plasma membrane"/>
    <property type="evidence" value="ECO:0007669"/>
    <property type="project" value="UniProtKB-SubCell"/>
</dbReference>
<proteinExistence type="inferred from homology"/>
<dbReference type="GO" id="GO:0022857">
    <property type="term" value="F:transmembrane transporter activity"/>
    <property type="evidence" value="ECO:0007669"/>
    <property type="project" value="TreeGrafter"/>
</dbReference>
<dbReference type="InterPro" id="IPR003439">
    <property type="entry name" value="ABC_transporter-like_ATP-bd"/>
</dbReference>
<evidence type="ECO:0000256" key="5">
    <source>
        <dbReference type="ARBA" id="ARBA00022840"/>
    </source>
</evidence>
<evidence type="ECO:0000256" key="8">
    <source>
        <dbReference type="ARBA" id="ARBA00024432"/>
    </source>
</evidence>
<dbReference type="PANTHER" id="PTHR24220:SF666">
    <property type="entry name" value="HEMIN IMPORT ATP-BINDING PROTEIN HRTA-RELATED"/>
    <property type="match status" value="1"/>
</dbReference>
<accession>A0A4V1LSU1</accession>
<dbReference type="EMBL" id="PEIB01000015">
    <property type="protein sequence ID" value="RXJ72878.1"/>
    <property type="molecule type" value="Genomic_DNA"/>
</dbReference>
<evidence type="ECO:0000313" key="11">
    <source>
        <dbReference type="EMBL" id="RXJ72878.1"/>
    </source>
</evidence>
<dbReference type="GO" id="GO:0016887">
    <property type="term" value="F:ATP hydrolysis activity"/>
    <property type="evidence" value="ECO:0007669"/>
    <property type="project" value="InterPro"/>
</dbReference>